<comment type="similarity">
    <text evidence="1">Belongs to the Cyclase 1 superfamily.</text>
</comment>
<gene>
    <name evidence="2" type="ORF">BDW59DRAFT_180672</name>
</gene>
<reference evidence="2 3" key="1">
    <citation type="submission" date="2024-07" db="EMBL/GenBank/DDBJ databases">
        <title>Section-level genome sequencing and comparative genomics of Aspergillus sections Usti and Cavernicolus.</title>
        <authorList>
            <consortium name="Lawrence Berkeley National Laboratory"/>
            <person name="Nybo J.L."/>
            <person name="Vesth T.C."/>
            <person name="Theobald S."/>
            <person name="Frisvad J.C."/>
            <person name="Larsen T.O."/>
            <person name="Kjaerboelling I."/>
            <person name="Rothschild-Mancinelli K."/>
            <person name="Lyhne E.K."/>
            <person name="Kogle M.E."/>
            <person name="Barry K."/>
            <person name="Clum A."/>
            <person name="Na H."/>
            <person name="Ledsgaard L."/>
            <person name="Lin J."/>
            <person name="Lipzen A."/>
            <person name="Kuo A."/>
            <person name="Riley R."/>
            <person name="Mondo S."/>
            <person name="LaButti K."/>
            <person name="Haridas S."/>
            <person name="Pangalinan J."/>
            <person name="Salamov A.A."/>
            <person name="Simmons B.A."/>
            <person name="Magnuson J.K."/>
            <person name="Chen J."/>
            <person name="Drula E."/>
            <person name="Henrissat B."/>
            <person name="Wiebenga A."/>
            <person name="Lubbers R.J."/>
            <person name="Gomes A.C."/>
            <person name="Makela M.R."/>
            <person name="Stajich J."/>
            <person name="Grigoriev I.V."/>
            <person name="Mortensen U.H."/>
            <person name="De vries R.P."/>
            <person name="Baker S.E."/>
            <person name="Andersen M.R."/>
        </authorList>
    </citation>
    <scope>NUCLEOTIDE SEQUENCE [LARGE SCALE GENOMIC DNA]</scope>
    <source>
        <strain evidence="2 3">CBS 600.67</strain>
    </source>
</reference>
<dbReference type="InterPro" id="IPR007325">
    <property type="entry name" value="KFase/CYL"/>
</dbReference>
<dbReference type="SUPFAM" id="SSF102198">
    <property type="entry name" value="Putative cyclase"/>
    <property type="match status" value="1"/>
</dbReference>
<name>A0ABR4I6K7_9EURO</name>
<dbReference type="InterPro" id="IPR037175">
    <property type="entry name" value="KFase_sf"/>
</dbReference>
<protein>
    <recommendedName>
        <fullName evidence="4">Cyclase-domain-containing protein</fullName>
    </recommendedName>
</protein>
<organism evidence="2 3">
    <name type="scientific">Aspergillus cavernicola</name>
    <dbReference type="NCBI Taxonomy" id="176166"/>
    <lineage>
        <taxon>Eukaryota</taxon>
        <taxon>Fungi</taxon>
        <taxon>Dikarya</taxon>
        <taxon>Ascomycota</taxon>
        <taxon>Pezizomycotina</taxon>
        <taxon>Eurotiomycetes</taxon>
        <taxon>Eurotiomycetidae</taxon>
        <taxon>Eurotiales</taxon>
        <taxon>Aspergillaceae</taxon>
        <taxon>Aspergillus</taxon>
        <taxon>Aspergillus subgen. Nidulantes</taxon>
    </lineage>
</organism>
<dbReference type="PANTHER" id="PTHR34861">
    <property type="match status" value="1"/>
</dbReference>
<dbReference type="Pfam" id="PF04199">
    <property type="entry name" value="Cyclase"/>
    <property type="match status" value="1"/>
</dbReference>
<evidence type="ECO:0008006" key="4">
    <source>
        <dbReference type="Google" id="ProtNLM"/>
    </source>
</evidence>
<proteinExistence type="inferred from homology"/>
<comment type="caution">
    <text evidence="2">The sequence shown here is derived from an EMBL/GenBank/DDBJ whole genome shotgun (WGS) entry which is preliminary data.</text>
</comment>
<keyword evidence="3" id="KW-1185">Reference proteome</keyword>
<evidence type="ECO:0000313" key="3">
    <source>
        <dbReference type="Proteomes" id="UP001610335"/>
    </source>
</evidence>
<dbReference type="Gene3D" id="3.50.30.50">
    <property type="entry name" value="Putative cyclase"/>
    <property type="match status" value="1"/>
</dbReference>
<evidence type="ECO:0000313" key="2">
    <source>
        <dbReference type="EMBL" id="KAL2823383.1"/>
    </source>
</evidence>
<evidence type="ECO:0000256" key="1">
    <source>
        <dbReference type="ARBA" id="ARBA00007865"/>
    </source>
</evidence>
<sequence length="325" mass="36136">MTSQKRPGFHSLPLAPLHPPFSAWGLYGPDDELGTLNLLTDEAVLAARSEIVTGKAISLNHPINFPLLPMNPERKPCSHRFNVKPLSNDDELDINTQSSSHWDGLRHVGYREGRLFYNGATQEDISGPNANERCGVQNLARKTIVSRGVLLDYRSWATEQGIHYDAFETHRITLNELLRCAEAQGTEFHQGDILLVRSGWTEDYNKRNDNEKYALAVRASRTFVGVENSLAMAEWHWNTGFAAVAGDTNAYEAWPPAQSASDSGLPLSLHEVFLAGWGMPIGEVWNLEDLAKECRKLRKWSFFLTSQPLDIPGGVASPCNAIAIL</sequence>
<dbReference type="EMBL" id="JBFXLS010000053">
    <property type="protein sequence ID" value="KAL2823383.1"/>
    <property type="molecule type" value="Genomic_DNA"/>
</dbReference>
<dbReference type="PANTHER" id="PTHR34861:SF11">
    <property type="entry name" value="CYCLASE"/>
    <property type="match status" value="1"/>
</dbReference>
<accession>A0ABR4I6K7</accession>
<dbReference type="Proteomes" id="UP001610335">
    <property type="component" value="Unassembled WGS sequence"/>
</dbReference>